<dbReference type="GO" id="GO:0005634">
    <property type="term" value="C:nucleus"/>
    <property type="evidence" value="ECO:0007669"/>
    <property type="project" value="UniProtKB-SubCell"/>
</dbReference>
<proteinExistence type="inferred from homology"/>
<keyword evidence="2 3" id="KW-0238">DNA-binding</keyword>
<evidence type="ECO:0000259" key="5">
    <source>
        <dbReference type="PROSITE" id="PS50061"/>
    </source>
</evidence>
<dbReference type="InterPro" id="IPR036390">
    <property type="entry name" value="WH_DNA-bd_sf"/>
</dbReference>
<dbReference type="PANTHER" id="PTHR11849:SF316">
    <property type="entry name" value="ETS-RELATED TRANSCRIPTION FACTOR ELF-5-LIKE"/>
    <property type="match status" value="1"/>
</dbReference>
<evidence type="ECO:0000256" key="1">
    <source>
        <dbReference type="ARBA" id="ARBA00005562"/>
    </source>
</evidence>
<evidence type="ECO:0000256" key="4">
    <source>
        <dbReference type="SAM" id="MobiDB-lite"/>
    </source>
</evidence>
<organism evidence="6 7">
    <name type="scientific">Engystomops pustulosus</name>
    <name type="common">Tungara frog</name>
    <name type="synonym">Physalaemus pustulosus</name>
    <dbReference type="NCBI Taxonomy" id="76066"/>
    <lineage>
        <taxon>Eukaryota</taxon>
        <taxon>Metazoa</taxon>
        <taxon>Chordata</taxon>
        <taxon>Craniata</taxon>
        <taxon>Vertebrata</taxon>
        <taxon>Euteleostomi</taxon>
        <taxon>Amphibia</taxon>
        <taxon>Batrachia</taxon>
        <taxon>Anura</taxon>
        <taxon>Neobatrachia</taxon>
        <taxon>Hyloidea</taxon>
        <taxon>Leptodactylidae</taxon>
        <taxon>Leiuperinae</taxon>
        <taxon>Engystomops</taxon>
    </lineage>
</organism>
<dbReference type="EMBL" id="WNYA01000006">
    <property type="protein sequence ID" value="KAG8567685.1"/>
    <property type="molecule type" value="Genomic_DNA"/>
</dbReference>
<dbReference type="GO" id="GO:0000981">
    <property type="term" value="F:DNA-binding transcription factor activity, RNA polymerase II-specific"/>
    <property type="evidence" value="ECO:0007669"/>
    <property type="project" value="TreeGrafter"/>
</dbReference>
<dbReference type="SUPFAM" id="SSF46785">
    <property type="entry name" value="Winged helix' DNA-binding domain"/>
    <property type="match status" value="1"/>
</dbReference>
<dbReference type="SMART" id="SM00413">
    <property type="entry name" value="ETS"/>
    <property type="match status" value="1"/>
</dbReference>
<dbReference type="EMBL" id="WNYA01000006">
    <property type="protein sequence ID" value="KAG8567686.1"/>
    <property type="molecule type" value="Genomic_DNA"/>
</dbReference>
<comment type="subcellular location">
    <subcellularLocation>
        <location evidence="3">Nucleus</location>
    </subcellularLocation>
</comment>
<evidence type="ECO:0000313" key="7">
    <source>
        <dbReference type="Proteomes" id="UP000824782"/>
    </source>
</evidence>
<dbReference type="EMBL" id="WNYA01000006">
    <property type="protein sequence ID" value="KAG8567687.1"/>
    <property type="molecule type" value="Genomic_DNA"/>
</dbReference>
<dbReference type="Gene3D" id="1.10.10.10">
    <property type="entry name" value="Winged helix-like DNA-binding domain superfamily/Winged helix DNA-binding domain"/>
    <property type="match status" value="1"/>
</dbReference>
<dbReference type="PROSITE" id="PS00346">
    <property type="entry name" value="ETS_DOMAIN_2"/>
    <property type="match status" value="1"/>
</dbReference>
<name>A0AAV7B579_ENGPU</name>
<comment type="caution">
    <text evidence="6">The sequence shown here is derived from an EMBL/GenBank/DDBJ whole genome shotgun (WGS) entry which is preliminary data.</text>
</comment>
<evidence type="ECO:0000256" key="2">
    <source>
        <dbReference type="ARBA" id="ARBA00023125"/>
    </source>
</evidence>
<dbReference type="AlphaFoldDB" id="A0AAV7B579"/>
<reference evidence="6" key="1">
    <citation type="thesis" date="2020" institute="ProQuest LLC" country="789 East Eisenhower Parkway, Ann Arbor, MI, USA">
        <title>Comparative Genomics and Chromosome Evolution.</title>
        <authorList>
            <person name="Mudd A.B."/>
        </authorList>
    </citation>
    <scope>NUCLEOTIDE SEQUENCE</scope>
    <source>
        <strain evidence="6">237g6f4</strain>
        <tissue evidence="6">Blood</tissue>
    </source>
</reference>
<protein>
    <recommendedName>
        <fullName evidence="5">ETS domain-containing protein</fullName>
    </recommendedName>
</protein>
<dbReference type="Pfam" id="PF00178">
    <property type="entry name" value="Ets"/>
    <property type="match status" value="1"/>
</dbReference>
<dbReference type="GO" id="GO:0043565">
    <property type="term" value="F:sequence-specific DNA binding"/>
    <property type="evidence" value="ECO:0007669"/>
    <property type="project" value="InterPro"/>
</dbReference>
<sequence>MYHSSALPLTLLSSFTADLNSQALLTELPTIPSSWDCSEYGYDVNDIDLPFLAYLTSPDYSSGDSDVCNLADSTGVSETLPHFTDLLATVTTHRKNLDEQVLQEKRNPHTSVGVCKEEKEKVQEKKTSPVTPRVHNRRGTKRNRTHQSVHLWEFVRDLLLSPHKNQNAVRWENRKEGTFRVVKSDMFAQLWGEQKKNKCMNYEKLSRALRHYYKSGILERVDGRLTYKFGKKAHGWREDSPKQLT</sequence>
<comment type="similarity">
    <text evidence="1 3">Belongs to the ETS family.</text>
</comment>
<accession>A0AAV7B579</accession>
<dbReference type="EMBL" id="WNYA01000006">
    <property type="protein sequence ID" value="KAG8567683.1"/>
    <property type="molecule type" value="Genomic_DNA"/>
</dbReference>
<gene>
    <name evidence="6" type="ORF">GDO81_013745</name>
</gene>
<feature type="region of interest" description="Disordered" evidence="4">
    <location>
        <begin position="116"/>
        <end position="145"/>
    </location>
</feature>
<dbReference type="PROSITE" id="PS50061">
    <property type="entry name" value="ETS_DOMAIN_3"/>
    <property type="match status" value="1"/>
</dbReference>
<dbReference type="EMBL" id="WNYA01000006">
    <property type="protein sequence ID" value="KAG8567682.1"/>
    <property type="molecule type" value="Genomic_DNA"/>
</dbReference>
<feature type="compositionally biased region" description="Basic residues" evidence="4">
    <location>
        <begin position="134"/>
        <end position="145"/>
    </location>
</feature>
<dbReference type="InterPro" id="IPR046328">
    <property type="entry name" value="ETS_fam"/>
</dbReference>
<dbReference type="GO" id="GO:0030154">
    <property type="term" value="P:cell differentiation"/>
    <property type="evidence" value="ECO:0007669"/>
    <property type="project" value="TreeGrafter"/>
</dbReference>
<dbReference type="InterPro" id="IPR036388">
    <property type="entry name" value="WH-like_DNA-bd_sf"/>
</dbReference>
<keyword evidence="3" id="KW-0539">Nucleus</keyword>
<dbReference type="InterPro" id="IPR000418">
    <property type="entry name" value="Ets_dom"/>
</dbReference>
<evidence type="ECO:0000256" key="3">
    <source>
        <dbReference type="RuleBase" id="RU004019"/>
    </source>
</evidence>
<feature type="domain" description="ETS" evidence="5">
    <location>
        <begin position="149"/>
        <end position="230"/>
    </location>
</feature>
<keyword evidence="7" id="KW-1185">Reference proteome</keyword>
<feature type="compositionally biased region" description="Basic and acidic residues" evidence="4">
    <location>
        <begin position="116"/>
        <end position="127"/>
    </location>
</feature>
<dbReference type="PANTHER" id="PTHR11849">
    <property type="entry name" value="ETS"/>
    <property type="match status" value="1"/>
</dbReference>
<dbReference type="EMBL" id="WNYA01000006">
    <property type="protein sequence ID" value="KAG8567684.1"/>
    <property type="molecule type" value="Genomic_DNA"/>
</dbReference>
<dbReference type="Proteomes" id="UP000824782">
    <property type="component" value="Unassembled WGS sequence"/>
</dbReference>
<dbReference type="PRINTS" id="PR00454">
    <property type="entry name" value="ETSDOMAIN"/>
</dbReference>
<evidence type="ECO:0000313" key="6">
    <source>
        <dbReference type="EMBL" id="KAG8567682.1"/>
    </source>
</evidence>